<proteinExistence type="predicted"/>
<gene>
    <name evidence="2" type="ORF">CXK94_08395</name>
</gene>
<dbReference type="Proteomes" id="UP000236023">
    <property type="component" value="Unassembled WGS sequence"/>
</dbReference>
<keyword evidence="1" id="KW-0472">Membrane</keyword>
<evidence type="ECO:0000313" key="2">
    <source>
        <dbReference type="EMBL" id="PNG10198.1"/>
    </source>
</evidence>
<protein>
    <submittedName>
        <fullName evidence="2">Uncharacterized protein</fullName>
    </submittedName>
</protein>
<dbReference type="AlphaFoldDB" id="A0A2N8T652"/>
<organism evidence="2 3">
    <name type="scientific">Stutzerimonas stutzeri</name>
    <name type="common">Pseudomonas stutzeri</name>
    <dbReference type="NCBI Taxonomy" id="316"/>
    <lineage>
        <taxon>Bacteria</taxon>
        <taxon>Pseudomonadati</taxon>
        <taxon>Pseudomonadota</taxon>
        <taxon>Gammaproteobacteria</taxon>
        <taxon>Pseudomonadales</taxon>
        <taxon>Pseudomonadaceae</taxon>
        <taxon>Stutzerimonas</taxon>
    </lineage>
</organism>
<feature type="transmembrane region" description="Helical" evidence="1">
    <location>
        <begin position="131"/>
        <end position="151"/>
    </location>
</feature>
<comment type="caution">
    <text evidence="2">The sequence shown here is derived from an EMBL/GenBank/DDBJ whole genome shotgun (WGS) entry which is preliminary data.</text>
</comment>
<dbReference type="RefSeq" id="WP_102893968.1">
    <property type="nucleotide sequence ID" value="NZ_JAMOHU010000023.1"/>
</dbReference>
<name>A0A2N8T652_STUST</name>
<reference evidence="2 3" key="1">
    <citation type="submission" date="2018-01" db="EMBL/GenBank/DDBJ databases">
        <title>Denitrification phenotypes of diverse strains of Pseudomonas stutzeri.</title>
        <authorList>
            <person name="Milligan D.A."/>
            <person name="Bergaust L."/>
            <person name="Bakken L.R."/>
            <person name="Frostegard A."/>
        </authorList>
    </citation>
    <scope>NUCLEOTIDE SEQUENCE [LARGE SCALE GENOMIC DNA]</scope>
    <source>
        <strain evidence="2 3">24a75</strain>
    </source>
</reference>
<keyword evidence="1" id="KW-1133">Transmembrane helix</keyword>
<evidence type="ECO:0000313" key="3">
    <source>
        <dbReference type="Proteomes" id="UP000236023"/>
    </source>
</evidence>
<evidence type="ECO:0000256" key="1">
    <source>
        <dbReference type="SAM" id="Phobius"/>
    </source>
</evidence>
<accession>A0A2N8T652</accession>
<dbReference type="EMBL" id="POUT01000003">
    <property type="protein sequence ID" value="PNG10198.1"/>
    <property type="molecule type" value="Genomic_DNA"/>
</dbReference>
<keyword evidence="1" id="KW-0812">Transmembrane</keyword>
<sequence length="192" mass="21357">MKGWRAIKWAQRRVRWGMTGHVHTDREVLEAVHDLYKEDFITKVNAGDGRPMIPIDVRAVASSLGMNADMLFGRLYYDLAHRLRVRDPNNSTLVAASLFELKVGTDKHVVNIPYLAAELARQNEQRARHIWTVWLAILALTVSVASAILQYRAPEPLTVTQSTSAGQGVACLRPLQTSPSQATGPSTFPDGR</sequence>